<dbReference type="Pfam" id="PF12780">
    <property type="entry name" value="AAA_8"/>
    <property type="match status" value="1"/>
</dbReference>
<sequence>MLMWHLDARGFAKEFDAVIDQMISASMGLYGILIQCPVMAAYPARCGCRWNLRDLMRFTHGLLLSVPESIEDVGAMKRLWLHEACRVYSDRLALMEPTALVAQYVEQSCQTHFQATVADLFAQMDMVELADIADMNINTIFFCDFSDPKSESRSYVEVMDMEHLTRVVNGYVTEYNNMNKRPMHYVNVFRHLMRTMAKASRVLKQPSGHLILVGPKGVGRHTLARLAGHASDSTVHQYESSCPDAGDSKGTTWNVSDWTNALKFALIDAADDDKKCVFICSDVEFQRPECRSLVNHIVSHGDLMYLFDARERNELVEQMRAIDLQKEKTLQTDGSPASLKAMFETRMWEQIRIVIILSCEQYDDIMLNECPQIASACQTVWIRPWPSEAVADIASSCFKELDLDADQKSWLMAVIKLVHASTDGGHHHADSHQPLCQRYGLMMDFLHVAVSLTRNFKQEFKNRKQLCCQAVEKLQLAGQRVSEMEAVGQQWKDALAGLKTWQDSSRPDDKVARTERDIEQISCQIDRAKDLLASLDVYQQAWRRQVVSLEDRIRCCQADCSLTAAALVYGAELKESQRVEMFRHWVERCRAMTPADQPNIITLPIDGADYLSLLEPQVLEVESAWIMANLARDGHCVRSAVALRHIQRVPLLIDPHNVAERWIDTLNAHKENRPTYLHMSAPDYLEPLAGALQLGTVVVIDITQTELDPAIVPLILKQTFTQASSNYIKLGPDVVEYASEFQLYLRTQSTLQDVDLQLRLCVTIVDLTLEQPGINDTLVSALVNSERPDTEEKIQLCKQMSELRCQLDETEQSLLNILSQSDPDWIENDAVITSLLPAITQSKLLKEKLDVVLQTRERMETQRQSFAPTAILAVQILSSLWRMEALFRRLRFPLANFCDAVIACLEDGEGDQADEFDSNTSTGRKLAARLFSRKLKSGLNRVQRLLASLLLSYCVARSEKLCRASFVHHLASGQLDQINTAHHKVSMDDSLVTPDPDWDEWVAEVQVEDNRWRFAAAVETMSQKFLKISQKVEFTDYVTSIADVSCVTPLLMFVEPGVDLLAVMSRLCREFDFPEDRARFAAVAGLDSLNWAEVEDCVRRGNWLVLQGFAHLRSMVNNVRVLLEHLAVDNISAEFKLFILWDAFDDEDDDDGITSAERRRRQLPKLLMENCQTVYVEHVHTMEDCFQEFIRSSDFDRLMNDPLRACASYPLKIKTAALLLVLRLVVWDRWDCLVPLVELWQTAKQIATLTSVKNHDWAATFHRVTIGNLEEYVPSQYRQEFVCRFLPDLVSGCRTGYKRAVDQLMDTWSSNLTLPSNDFPLIFECLVDPQKETRRQTQLSDCLWLQLVRGFGQSAPRHPMDLTITDDEDDNT</sequence>
<proteinExistence type="inferred from homology"/>
<accession>A0ABQ9YZC2</accession>
<keyword evidence="7" id="KW-1185">Reference proteome</keyword>
<dbReference type="EMBL" id="JAOYFB010000002">
    <property type="protein sequence ID" value="KAK4006000.1"/>
    <property type="molecule type" value="Genomic_DNA"/>
</dbReference>
<dbReference type="Gene3D" id="1.20.920.20">
    <property type="match status" value="1"/>
</dbReference>
<dbReference type="Gene3D" id="6.10.140.1060">
    <property type="match status" value="1"/>
</dbReference>
<name>A0ABQ9YZC2_9CRUS</name>
<dbReference type="Pfam" id="PF17857">
    <property type="entry name" value="AAA_lid_1"/>
    <property type="match status" value="1"/>
</dbReference>
<evidence type="ECO:0000256" key="1">
    <source>
        <dbReference type="ARBA" id="ARBA00008887"/>
    </source>
</evidence>
<dbReference type="InterPro" id="IPR024317">
    <property type="entry name" value="Dynein_heavy_chain_D4_dom"/>
</dbReference>
<evidence type="ECO:0000259" key="5">
    <source>
        <dbReference type="Pfam" id="PF17857"/>
    </source>
</evidence>
<keyword evidence="2" id="KW-0175">Coiled coil</keyword>
<dbReference type="Proteomes" id="UP001234178">
    <property type="component" value="Unassembled WGS sequence"/>
</dbReference>
<gene>
    <name evidence="6" type="ORF">OUZ56_011131</name>
</gene>
<dbReference type="Gene3D" id="1.20.920.30">
    <property type="match status" value="1"/>
</dbReference>
<feature type="domain" description="Dynein heavy chain 3 AAA+ lid" evidence="5">
    <location>
        <begin position="50"/>
        <end position="93"/>
    </location>
</feature>
<reference evidence="6 7" key="1">
    <citation type="journal article" date="2023" name="Nucleic Acids Res.">
        <title>The hologenome of Daphnia magna reveals possible DNA methylation and microbiome-mediated evolution of the host genome.</title>
        <authorList>
            <person name="Chaturvedi A."/>
            <person name="Li X."/>
            <person name="Dhandapani V."/>
            <person name="Marshall H."/>
            <person name="Kissane S."/>
            <person name="Cuenca-Cambronero M."/>
            <person name="Asole G."/>
            <person name="Calvet F."/>
            <person name="Ruiz-Romero M."/>
            <person name="Marangio P."/>
            <person name="Guigo R."/>
            <person name="Rago D."/>
            <person name="Mirbahai L."/>
            <person name="Eastwood N."/>
            <person name="Colbourne J.K."/>
            <person name="Zhou J."/>
            <person name="Mallon E."/>
            <person name="Orsini L."/>
        </authorList>
    </citation>
    <scope>NUCLEOTIDE SEQUENCE [LARGE SCALE GENOMIC DNA]</scope>
    <source>
        <strain evidence="6">LRV0_1</strain>
    </source>
</reference>
<dbReference type="PANTHER" id="PTHR45703:SF36">
    <property type="entry name" value="DYNEIN HEAVY CHAIN, CYTOPLASMIC"/>
    <property type="match status" value="1"/>
</dbReference>
<dbReference type="SUPFAM" id="SSF52540">
    <property type="entry name" value="P-loop containing nucleoside triphosphate hydrolases"/>
    <property type="match status" value="1"/>
</dbReference>
<dbReference type="PANTHER" id="PTHR45703">
    <property type="entry name" value="DYNEIN HEAVY CHAIN"/>
    <property type="match status" value="1"/>
</dbReference>
<evidence type="ECO:0000259" key="3">
    <source>
        <dbReference type="Pfam" id="PF12780"/>
    </source>
</evidence>
<feature type="domain" description="Dynein heavy chain AAA module D4" evidence="3">
    <location>
        <begin position="188"/>
        <end position="423"/>
    </location>
</feature>
<feature type="coiled-coil region" evidence="2">
    <location>
        <begin position="793"/>
        <end position="820"/>
    </location>
</feature>
<evidence type="ECO:0000313" key="7">
    <source>
        <dbReference type="Proteomes" id="UP001234178"/>
    </source>
</evidence>
<comment type="similarity">
    <text evidence="1">Belongs to the dynein heavy chain family.</text>
</comment>
<evidence type="ECO:0000313" key="6">
    <source>
        <dbReference type="EMBL" id="KAK4006000.1"/>
    </source>
</evidence>
<protein>
    <submittedName>
        <fullName evidence="6">Uncharacterized protein</fullName>
    </submittedName>
</protein>
<comment type="caution">
    <text evidence="6">The sequence shown here is derived from an EMBL/GenBank/DDBJ whole genome shotgun (WGS) entry which is preliminary data.</text>
</comment>
<evidence type="ECO:0000259" key="4">
    <source>
        <dbReference type="Pfam" id="PF12781"/>
    </source>
</evidence>
<feature type="domain" description="Dynein heavy chain ATP-binding dynein motor region" evidence="4">
    <location>
        <begin position="624"/>
        <end position="835"/>
    </location>
</feature>
<organism evidence="6 7">
    <name type="scientific">Daphnia magna</name>
    <dbReference type="NCBI Taxonomy" id="35525"/>
    <lineage>
        <taxon>Eukaryota</taxon>
        <taxon>Metazoa</taxon>
        <taxon>Ecdysozoa</taxon>
        <taxon>Arthropoda</taxon>
        <taxon>Crustacea</taxon>
        <taxon>Branchiopoda</taxon>
        <taxon>Diplostraca</taxon>
        <taxon>Cladocera</taxon>
        <taxon>Anomopoda</taxon>
        <taxon>Daphniidae</taxon>
        <taxon>Daphnia</taxon>
    </lineage>
</organism>
<evidence type="ECO:0000256" key="2">
    <source>
        <dbReference type="SAM" id="Coils"/>
    </source>
</evidence>
<dbReference type="InterPro" id="IPR026983">
    <property type="entry name" value="DHC"/>
</dbReference>
<dbReference type="Pfam" id="PF12781">
    <property type="entry name" value="AAA_9"/>
    <property type="match status" value="1"/>
</dbReference>
<dbReference type="InterPro" id="IPR027417">
    <property type="entry name" value="P-loop_NTPase"/>
</dbReference>
<dbReference type="Gene3D" id="3.40.50.300">
    <property type="entry name" value="P-loop containing nucleotide triphosphate hydrolases"/>
    <property type="match status" value="3"/>
</dbReference>
<dbReference type="InterPro" id="IPR041589">
    <property type="entry name" value="DNAH3_AAA_lid_1"/>
</dbReference>
<dbReference type="InterPro" id="IPR035706">
    <property type="entry name" value="AAA_9"/>
</dbReference>